<dbReference type="PROSITE" id="PS50928">
    <property type="entry name" value="ABC_TM1"/>
    <property type="match status" value="1"/>
</dbReference>
<evidence type="ECO:0000256" key="2">
    <source>
        <dbReference type="ARBA" id="ARBA00004429"/>
    </source>
</evidence>
<feature type="domain" description="ABC transmembrane type-1" evidence="11">
    <location>
        <begin position="19"/>
        <end position="207"/>
    </location>
</feature>
<comment type="similarity">
    <text evidence="3">Belongs to the binding-protein-dependent transport system permease family. HisMQ subfamily.</text>
</comment>
<comment type="caution">
    <text evidence="12">The sequence shown here is derived from an EMBL/GenBank/DDBJ whole genome shotgun (WGS) entry which is preliminary data.</text>
</comment>
<keyword evidence="8 10" id="KW-1133">Transmembrane helix</keyword>
<dbReference type="PANTHER" id="PTHR30614">
    <property type="entry name" value="MEMBRANE COMPONENT OF AMINO ACID ABC TRANSPORTER"/>
    <property type="match status" value="1"/>
</dbReference>
<keyword evidence="6 10" id="KW-0812">Transmembrane</keyword>
<keyword evidence="9 10" id="KW-0472">Membrane</keyword>
<dbReference type="Gene3D" id="1.10.3720.10">
    <property type="entry name" value="MetI-like"/>
    <property type="match status" value="1"/>
</dbReference>
<name>A0A2S4LWT9_9HYPH</name>
<evidence type="ECO:0000256" key="3">
    <source>
        <dbReference type="ARBA" id="ARBA00010072"/>
    </source>
</evidence>
<evidence type="ECO:0000256" key="10">
    <source>
        <dbReference type="RuleBase" id="RU363032"/>
    </source>
</evidence>
<keyword evidence="4 10" id="KW-0813">Transport</keyword>
<dbReference type="Proteomes" id="UP000236919">
    <property type="component" value="Unassembled WGS sequence"/>
</dbReference>
<dbReference type="InterPro" id="IPR010065">
    <property type="entry name" value="AA_ABC_transptr_permease_3TM"/>
</dbReference>
<evidence type="ECO:0000259" key="11">
    <source>
        <dbReference type="PROSITE" id="PS50928"/>
    </source>
</evidence>
<evidence type="ECO:0000256" key="1">
    <source>
        <dbReference type="ARBA" id="ARBA00003159"/>
    </source>
</evidence>
<comment type="function">
    <text evidence="1">Part of the binding-protein-dependent transport system for glutamine; probably responsible for the translocation of the substrate across the membrane.</text>
</comment>
<reference evidence="12 13" key="1">
    <citation type="submission" date="2018-01" db="EMBL/GenBank/DDBJ databases">
        <title>Genomic Encyclopedia of Type Strains, Phase III (KMG-III): the genomes of soil and plant-associated and newly described type strains.</title>
        <authorList>
            <person name="Whitman W."/>
        </authorList>
    </citation>
    <scope>NUCLEOTIDE SEQUENCE [LARGE SCALE GENOMIC DNA]</scope>
    <source>
        <strain evidence="12 13">1131</strain>
    </source>
</reference>
<gene>
    <name evidence="12" type="ORF">CYD53_1217</name>
</gene>
<keyword evidence="13" id="KW-1185">Reference proteome</keyword>
<feature type="transmembrane region" description="Helical" evidence="10">
    <location>
        <begin position="189"/>
        <end position="209"/>
    </location>
</feature>
<keyword evidence="5" id="KW-1003">Cell membrane</keyword>
<organism evidence="12 13">
    <name type="scientific">Bosea psychrotolerans</name>
    <dbReference type="NCBI Taxonomy" id="1871628"/>
    <lineage>
        <taxon>Bacteria</taxon>
        <taxon>Pseudomonadati</taxon>
        <taxon>Pseudomonadota</taxon>
        <taxon>Alphaproteobacteria</taxon>
        <taxon>Hyphomicrobiales</taxon>
        <taxon>Boseaceae</taxon>
        <taxon>Bosea</taxon>
    </lineage>
</organism>
<dbReference type="CDD" id="cd06261">
    <property type="entry name" value="TM_PBP2"/>
    <property type="match status" value="1"/>
</dbReference>
<dbReference type="NCBIfam" id="TIGR01726">
    <property type="entry name" value="HEQRo_perm_3TM"/>
    <property type="match status" value="1"/>
</dbReference>
<evidence type="ECO:0000313" key="13">
    <source>
        <dbReference type="Proteomes" id="UP000236919"/>
    </source>
</evidence>
<dbReference type="RefSeq" id="WP_103720779.1">
    <property type="nucleotide sequence ID" value="NZ_PQFZ01000021.1"/>
</dbReference>
<feature type="transmembrane region" description="Helical" evidence="10">
    <location>
        <begin position="148"/>
        <end position="169"/>
    </location>
</feature>
<dbReference type="InterPro" id="IPR035906">
    <property type="entry name" value="MetI-like_sf"/>
</dbReference>
<dbReference type="AlphaFoldDB" id="A0A2S4LWT9"/>
<dbReference type="SUPFAM" id="SSF161098">
    <property type="entry name" value="MetI-like"/>
    <property type="match status" value="1"/>
</dbReference>
<protein>
    <submittedName>
        <fullName evidence="12">Amino acid ABC transporter membrane protein 1 (PAAT family)</fullName>
    </submittedName>
</protein>
<sequence length="219" mass="23491">MSFQFAYLLSVLPTLFAAALVNARLAAIIVVIAVLGGTALTILRSFKIAWVNAIIAFLISFIRGTPLLIQIFLFYYVLPAIGLDLSPEAAGIAAIALNSSMFITEMMRGGLQTIDPGQIEAATALSLPRRAIWQSVVLPQLFRRILPVLINEITIVVKGTALLSVITVVDVLRTAQQIASASYRPFETLAGAALIFLLMNLVVIAAGSLTEARLAVRRG</sequence>
<evidence type="ECO:0000256" key="7">
    <source>
        <dbReference type="ARBA" id="ARBA00022970"/>
    </source>
</evidence>
<evidence type="ECO:0000256" key="4">
    <source>
        <dbReference type="ARBA" id="ARBA00022448"/>
    </source>
</evidence>
<comment type="subcellular location">
    <subcellularLocation>
        <location evidence="2">Cell inner membrane</location>
        <topology evidence="2">Multi-pass membrane protein</topology>
    </subcellularLocation>
    <subcellularLocation>
        <location evidence="10">Cell membrane</location>
        <topology evidence="10">Multi-pass membrane protein</topology>
    </subcellularLocation>
</comment>
<dbReference type="OrthoDB" id="4404959at2"/>
<dbReference type="GO" id="GO:0006865">
    <property type="term" value="P:amino acid transport"/>
    <property type="evidence" value="ECO:0007669"/>
    <property type="project" value="UniProtKB-KW"/>
</dbReference>
<evidence type="ECO:0000313" key="12">
    <source>
        <dbReference type="EMBL" id="POR46923.1"/>
    </source>
</evidence>
<dbReference type="PANTHER" id="PTHR30614:SF20">
    <property type="entry name" value="GLUTAMINE TRANSPORT SYSTEM PERMEASE PROTEIN GLNP"/>
    <property type="match status" value="1"/>
</dbReference>
<keyword evidence="7" id="KW-0029">Amino-acid transport</keyword>
<feature type="transmembrane region" description="Helical" evidence="10">
    <location>
        <begin position="53"/>
        <end position="77"/>
    </location>
</feature>
<accession>A0A2S4LWT9</accession>
<dbReference type="GO" id="GO:0043190">
    <property type="term" value="C:ATP-binding cassette (ABC) transporter complex"/>
    <property type="evidence" value="ECO:0007669"/>
    <property type="project" value="InterPro"/>
</dbReference>
<dbReference type="InterPro" id="IPR000515">
    <property type="entry name" value="MetI-like"/>
</dbReference>
<dbReference type="GO" id="GO:0022857">
    <property type="term" value="F:transmembrane transporter activity"/>
    <property type="evidence" value="ECO:0007669"/>
    <property type="project" value="InterPro"/>
</dbReference>
<dbReference type="InterPro" id="IPR043429">
    <property type="entry name" value="ArtM/GltK/GlnP/TcyL/YhdX-like"/>
</dbReference>
<dbReference type="EMBL" id="PQFZ01000021">
    <property type="protein sequence ID" value="POR46923.1"/>
    <property type="molecule type" value="Genomic_DNA"/>
</dbReference>
<evidence type="ECO:0000256" key="6">
    <source>
        <dbReference type="ARBA" id="ARBA00022692"/>
    </source>
</evidence>
<evidence type="ECO:0000256" key="9">
    <source>
        <dbReference type="ARBA" id="ARBA00023136"/>
    </source>
</evidence>
<evidence type="ECO:0000256" key="5">
    <source>
        <dbReference type="ARBA" id="ARBA00022475"/>
    </source>
</evidence>
<dbReference type="Pfam" id="PF00528">
    <property type="entry name" value="BPD_transp_1"/>
    <property type="match status" value="1"/>
</dbReference>
<evidence type="ECO:0000256" key="8">
    <source>
        <dbReference type="ARBA" id="ARBA00022989"/>
    </source>
</evidence>
<proteinExistence type="inferred from homology"/>